<dbReference type="EMBL" id="ML208323">
    <property type="protein sequence ID" value="TFK69833.1"/>
    <property type="molecule type" value="Genomic_DNA"/>
</dbReference>
<dbReference type="Proteomes" id="UP000308600">
    <property type="component" value="Unassembled WGS sequence"/>
</dbReference>
<keyword evidence="2" id="KW-1185">Reference proteome</keyword>
<protein>
    <submittedName>
        <fullName evidence="1">Uncharacterized protein</fullName>
    </submittedName>
</protein>
<accession>A0ACD3AV17</accession>
<reference evidence="1 2" key="1">
    <citation type="journal article" date="2019" name="Nat. Ecol. Evol.">
        <title>Megaphylogeny resolves global patterns of mushroom evolution.</title>
        <authorList>
            <person name="Varga T."/>
            <person name="Krizsan K."/>
            <person name="Foldi C."/>
            <person name="Dima B."/>
            <person name="Sanchez-Garcia M."/>
            <person name="Sanchez-Ramirez S."/>
            <person name="Szollosi G.J."/>
            <person name="Szarkandi J.G."/>
            <person name="Papp V."/>
            <person name="Albert L."/>
            <person name="Andreopoulos W."/>
            <person name="Angelini C."/>
            <person name="Antonin V."/>
            <person name="Barry K.W."/>
            <person name="Bougher N.L."/>
            <person name="Buchanan P."/>
            <person name="Buyck B."/>
            <person name="Bense V."/>
            <person name="Catcheside P."/>
            <person name="Chovatia M."/>
            <person name="Cooper J."/>
            <person name="Damon W."/>
            <person name="Desjardin D."/>
            <person name="Finy P."/>
            <person name="Geml J."/>
            <person name="Haridas S."/>
            <person name="Hughes K."/>
            <person name="Justo A."/>
            <person name="Karasinski D."/>
            <person name="Kautmanova I."/>
            <person name="Kiss B."/>
            <person name="Kocsube S."/>
            <person name="Kotiranta H."/>
            <person name="LaButti K.M."/>
            <person name="Lechner B.E."/>
            <person name="Liimatainen K."/>
            <person name="Lipzen A."/>
            <person name="Lukacs Z."/>
            <person name="Mihaltcheva S."/>
            <person name="Morgado L.N."/>
            <person name="Niskanen T."/>
            <person name="Noordeloos M.E."/>
            <person name="Ohm R.A."/>
            <person name="Ortiz-Santana B."/>
            <person name="Ovrebo C."/>
            <person name="Racz N."/>
            <person name="Riley R."/>
            <person name="Savchenko A."/>
            <person name="Shiryaev A."/>
            <person name="Soop K."/>
            <person name="Spirin V."/>
            <person name="Szebenyi C."/>
            <person name="Tomsovsky M."/>
            <person name="Tulloss R.E."/>
            <person name="Uehling J."/>
            <person name="Grigoriev I.V."/>
            <person name="Vagvolgyi C."/>
            <person name="Papp T."/>
            <person name="Martin F.M."/>
            <person name="Miettinen O."/>
            <person name="Hibbett D.S."/>
            <person name="Nagy L.G."/>
        </authorList>
    </citation>
    <scope>NUCLEOTIDE SEQUENCE [LARGE SCALE GENOMIC DNA]</scope>
    <source>
        <strain evidence="1 2">NL-1719</strain>
    </source>
</reference>
<proteinExistence type="predicted"/>
<evidence type="ECO:0000313" key="2">
    <source>
        <dbReference type="Proteomes" id="UP000308600"/>
    </source>
</evidence>
<organism evidence="1 2">
    <name type="scientific">Pluteus cervinus</name>
    <dbReference type="NCBI Taxonomy" id="181527"/>
    <lineage>
        <taxon>Eukaryota</taxon>
        <taxon>Fungi</taxon>
        <taxon>Dikarya</taxon>
        <taxon>Basidiomycota</taxon>
        <taxon>Agaricomycotina</taxon>
        <taxon>Agaricomycetes</taxon>
        <taxon>Agaricomycetidae</taxon>
        <taxon>Agaricales</taxon>
        <taxon>Pluteineae</taxon>
        <taxon>Pluteaceae</taxon>
        <taxon>Pluteus</taxon>
    </lineage>
</organism>
<name>A0ACD3AV17_9AGAR</name>
<evidence type="ECO:0000313" key="1">
    <source>
        <dbReference type="EMBL" id="TFK69833.1"/>
    </source>
</evidence>
<sequence>MKLKEQEWQRKQEEERRTRDSFRWTNMTPSAQCIRYGVREYTATFFPGYSWLSHYEKLTGCSNTEAVIMGHTYPKPDYCDFTDDRYVGHWTVEDVPDCITYFEGFQDKGCVASGSSLHRYEAHLMTLRPEDDGQMMCDSTPARLKGKSFTHPDSCVYWGKYGWWGIFFLEDSGCENVQPASME</sequence>
<gene>
    <name evidence="1" type="ORF">BDN72DRAFT_839880</name>
</gene>